<keyword evidence="3" id="KW-1185">Reference proteome</keyword>
<proteinExistence type="predicted"/>
<evidence type="ECO:0000313" key="2">
    <source>
        <dbReference type="EMBL" id="MED6211800.1"/>
    </source>
</evidence>
<dbReference type="Proteomes" id="UP001341840">
    <property type="component" value="Unassembled WGS sequence"/>
</dbReference>
<evidence type="ECO:0000256" key="1">
    <source>
        <dbReference type="SAM" id="MobiDB-lite"/>
    </source>
</evidence>
<feature type="region of interest" description="Disordered" evidence="1">
    <location>
        <begin position="1"/>
        <end position="29"/>
    </location>
</feature>
<feature type="compositionally biased region" description="Basic and acidic residues" evidence="1">
    <location>
        <begin position="17"/>
        <end position="27"/>
    </location>
</feature>
<protein>
    <submittedName>
        <fullName evidence="2">Uncharacterized protein</fullName>
    </submittedName>
</protein>
<comment type="caution">
    <text evidence="2">The sequence shown here is derived from an EMBL/GenBank/DDBJ whole genome shotgun (WGS) entry which is preliminary data.</text>
</comment>
<feature type="region of interest" description="Disordered" evidence="1">
    <location>
        <begin position="77"/>
        <end position="98"/>
    </location>
</feature>
<reference evidence="2 3" key="1">
    <citation type="journal article" date="2023" name="Plants (Basel)">
        <title>Bridging the Gap: Combining Genomics and Transcriptomics Approaches to Understand Stylosanthes scabra, an Orphan Legume from the Brazilian Caatinga.</title>
        <authorList>
            <person name="Ferreira-Neto J.R.C."/>
            <person name="da Silva M.D."/>
            <person name="Binneck E."/>
            <person name="de Melo N.F."/>
            <person name="da Silva R.H."/>
            <person name="de Melo A.L.T.M."/>
            <person name="Pandolfi V."/>
            <person name="Bustamante F.O."/>
            <person name="Brasileiro-Vidal A.C."/>
            <person name="Benko-Iseppon A.M."/>
        </authorList>
    </citation>
    <scope>NUCLEOTIDE SEQUENCE [LARGE SCALE GENOMIC DNA]</scope>
    <source>
        <tissue evidence="2">Leaves</tissue>
    </source>
</reference>
<accession>A0ABU6YPD0</accession>
<evidence type="ECO:0000313" key="3">
    <source>
        <dbReference type="Proteomes" id="UP001341840"/>
    </source>
</evidence>
<dbReference type="EMBL" id="JASCZI010242679">
    <property type="protein sequence ID" value="MED6211800.1"/>
    <property type="molecule type" value="Genomic_DNA"/>
</dbReference>
<sequence length="98" mass="11196">MQLADGDTTASHQITLKVREGEPHPQTREQLLIHPQEVGSVLARPEKDTIGRPSGLQHIVDARASLELKKINKRLEEKELEKKGSRSRQESWKKLRIN</sequence>
<organism evidence="2 3">
    <name type="scientific">Stylosanthes scabra</name>
    <dbReference type="NCBI Taxonomy" id="79078"/>
    <lineage>
        <taxon>Eukaryota</taxon>
        <taxon>Viridiplantae</taxon>
        <taxon>Streptophyta</taxon>
        <taxon>Embryophyta</taxon>
        <taxon>Tracheophyta</taxon>
        <taxon>Spermatophyta</taxon>
        <taxon>Magnoliopsida</taxon>
        <taxon>eudicotyledons</taxon>
        <taxon>Gunneridae</taxon>
        <taxon>Pentapetalae</taxon>
        <taxon>rosids</taxon>
        <taxon>fabids</taxon>
        <taxon>Fabales</taxon>
        <taxon>Fabaceae</taxon>
        <taxon>Papilionoideae</taxon>
        <taxon>50 kb inversion clade</taxon>
        <taxon>dalbergioids sensu lato</taxon>
        <taxon>Dalbergieae</taxon>
        <taxon>Pterocarpus clade</taxon>
        <taxon>Stylosanthes</taxon>
    </lineage>
</organism>
<gene>
    <name evidence="2" type="ORF">PIB30_077003</name>
</gene>
<name>A0ABU6YPD0_9FABA</name>